<dbReference type="EMBL" id="CP063196">
    <property type="protein sequence ID" value="UOE20356.1"/>
    <property type="molecule type" value="Genomic_DNA"/>
</dbReference>
<dbReference type="Proteomes" id="UP000265719">
    <property type="component" value="Chromosome"/>
</dbReference>
<protein>
    <submittedName>
        <fullName evidence="3">Uncharacterized protein</fullName>
    </submittedName>
</protein>
<evidence type="ECO:0000256" key="1">
    <source>
        <dbReference type="SAM" id="MobiDB-lite"/>
    </source>
</evidence>
<dbReference type="PRINTS" id="PR01218">
    <property type="entry name" value="PSTLEXTENSIN"/>
</dbReference>
<accession>A0AA97LYK3</accession>
<name>A0AA97LYK3_9ACTN</name>
<keyword evidence="2" id="KW-1133">Transmembrane helix</keyword>
<proteinExistence type="predicted"/>
<keyword evidence="2" id="KW-0472">Membrane</keyword>
<organism evidence="3 4">
    <name type="scientific">Thermobifida halotolerans</name>
    <dbReference type="NCBI Taxonomy" id="483545"/>
    <lineage>
        <taxon>Bacteria</taxon>
        <taxon>Bacillati</taxon>
        <taxon>Actinomycetota</taxon>
        <taxon>Actinomycetes</taxon>
        <taxon>Streptosporangiales</taxon>
        <taxon>Nocardiopsidaceae</taxon>
        <taxon>Thermobifida</taxon>
    </lineage>
</organism>
<evidence type="ECO:0000313" key="3">
    <source>
        <dbReference type="EMBL" id="UOE20356.1"/>
    </source>
</evidence>
<feature type="compositionally biased region" description="Pro residues" evidence="1">
    <location>
        <begin position="88"/>
        <end position="149"/>
    </location>
</feature>
<feature type="region of interest" description="Disordered" evidence="1">
    <location>
        <begin position="81"/>
        <end position="149"/>
    </location>
</feature>
<evidence type="ECO:0000256" key="2">
    <source>
        <dbReference type="SAM" id="Phobius"/>
    </source>
</evidence>
<dbReference type="KEGG" id="thao:NI17_003715"/>
<reference evidence="3" key="1">
    <citation type="submission" date="2020-10" db="EMBL/GenBank/DDBJ databases">
        <title>De novo genome project of the cellulose decomposer Thermobifida halotolerans type strain.</title>
        <authorList>
            <person name="Nagy I."/>
            <person name="Horvath B."/>
            <person name="Kukolya J."/>
            <person name="Nagy I."/>
            <person name="Orsini M."/>
        </authorList>
    </citation>
    <scope>NUCLEOTIDE SEQUENCE</scope>
    <source>
        <strain evidence="3">DSM 44931</strain>
    </source>
</reference>
<feature type="transmembrane region" description="Helical" evidence="2">
    <location>
        <begin position="31"/>
        <end position="49"/>
    </location>
</feature>
<dbReference type="AlphaFoldDB" id="A0AA97LYK3"/>
<keyword evidence="2" id="KW-0812">Transmembrane</keyword>
<evidence type="ECO:0000313" key="4">
    <source>
        <dbReference type="Proteomes" id="UP000265719"/>
    </source>
</evidence>
<keyword evidence="4" id="KW-1185">Reference proteome</keyword>
<feature type="transmembrane region" description="Helical" evidence="2">
    <location>
        <begin position="6"/>
        <end position="24"/>
    </location>
</feature>
<dbReference type="InterPro" id="IPR003882">
    <property type="entry name" value="Pistil_extensin"/>
</dbReference>
<gene>
    <name evidence="3" type="ORF">NI17_003715</name>
</gene>
<sequence length="149" mass="15838">MDDLVLILSVLGGLLLLTAPLPRFGTGRRVLSALLGLALPVWGGWVFLFGGWYLISFYVVVLPAAPAVGNVVAMFRGGSAKEASHPLPQGPQPYGAPPPSPYAQPPQAPPYPHPKAPYPPPRPPPPMPGQQLPPPYPPQQWGPYPPAHP</sequence>
<dbReference type="RefSeq" id="WP_068689377.1">
    <property type="nucleotide sequence ID" value="NZ_CP063196.1"/>
</dbReference>